<keyword evidence="1" id="KW-0472">Membrane</keyword>
<proteinExistence type="predicted"/>
<evidence type="ECO:0000256" key="1">
    <source>
        <dbReference type="SAM" id="Phobius"/>
    </source>
</evidence>
<dbReference type="Proteomes" id="UP000029998">
    <property type="component" value="Unassembled WGS sequence"/>
</dbReference>
<keyword evidence="3" id="KW-1185">Reference proteome</keyword>
<feature type="transmembrane region" description="Helical" evidence="1">
    <location>
        <begin position="48"/>
        <end position="66"/>
    </location>
</feature>
<dbReference type="EMBL" id="AVPU01000048">
    <property type="protein sequence ID" value="KGM52639.1"/>
    <property type="molecule type" value="Genomic_DNA"/>
</dbReference>
<evidence type="ECO:0000313" key="2">
    <source>
        <dbReference type="EMBL" id="KGM52639.1"/>
    </source>
</evidence>
<dbReference type="OrthoDB" id="9812802at2"/>
<reference evidence="2 3" key="1">
    <citation type="submission" date="2013-08" db="EMBL/GenBank/DDBJ databases">
        <title>Genome sequencing of Lysobacter.</title>
        <authorList>
            <person name="Zhang S."/>
            <person name="Wang G."/>
        </authorList>
    </citation>
    <scope>NUCLEOTIDE SEQUENCE [LARGE SCALE GENOMIC DNA]</scope>
    <source>
        <strain evidence="2 3">GH1-9</strain>
    </source>
</reference>
<name>A0A0A0EQ89_9GAMM</name>
<gene>
    <name evidence="2" type="ORF">N800_11345</name>
</gene>
<dbReference type="AlphaFoldDB" id="A0A0A0EQ89"/>
<organism evidence="2 3">
    <name type="scientific">Lysobacter daejeonensis GH1-9</name>
    <dbReference type="NCBI Taxonomy" id="1385517"/>
    <lineage>
        <taxon>Bacteria</taxon>
        <taxon>Pseudomonadati</taxon>
        <taxon>Pseudomonadota</taxon>
        <taxon>Gammaproteobacteria</taxon>
        <taxon>Lysobacterales</taxon>
        <taxon>Lysobacteraceae</taxon>
        <taxon>Aerolutibacter</taxon>
    </lineage>
</organism>
<accession>A0A0A0EQ89</accession>
<comment type="caution">
    <text evidence="2">The sequence shown here is derived from an EMBL/GenBank/DDBJ whole genome shotgun (WGS) entry which is preliminary data.</text>
</comment>
<sequence>MNWNKLIRQSHRWLSIVFTATVIANFVALAQAAGEMPPPWITYSPLPPLAFMLLTGLYLFALPYFAKRRSNVSQRPQVHRP</sequence>
<evidence type="ECO:0000313" key="3">
    <source>
        <dbReference type="Proteomes" id="UP000029998"/>
    </source>
</evidence>
<dbReference type="eggNOG" id="ENOG5032ZXS">
    <property type="taxonomic scope" value="Bacteria"/>
</dbReference>
<keyword evidence="1" id="KW-1133">Transmembrane helix</keyword>
<dbReference type="RefSeq" id="WP_036140226.1">
    <property type="nucleotide sequence ID" value="NZ_AVPU01000048.1"/>
</dbReference>
<protein>
    <submittedName>
        <fullName evidence="2">Membrane protein</fullName>
    </submittedName>
</protein>
<keyword evidence="1" id="KW-0812">Transmembrane</keyword>